<organism evidence="1 2">
    <name type="scientific">[Clostridium] asparagiforme DSM 15981</name>
    <dbReference type="NCBI Taxonomy" id="518636"/>
    <lineage>
        <taxon>Bacteria</taxon>
        <taxon>Bacillati</taxon>
        <taxon>Bacillota</taxon>
        <taxon>Clostridia</taxon>
        <taxon>Lachnospirales</taxon>
        <taxon>Lachnospiraceae</taxon>
        <taxon>Enterocloster</taxon>
    </lineage>
</organism>
<proteinExistence type="predicted"/>
<keyword evidence="2" id="KW-1185">Reference proteome</keyword>
<dbReference type="EMBL" id="ACCJ01000273">
    <property type="protein sequence ID" value="EEG54381.1"/>
    <property type="molecule type" value="Genomic_DNA"/>
</dbReference>
<evidence type="ECO:0000313" key="2">
    <source>
        <dbReference type="Proteomes" id="UP000004756"/>
    </source>
</evidence>
<reference evidence="1 2" key="1">
    <citation type="submission" date="2009-01" db="EMBL/GenBank/DDBJ databases">
        <authorList>
            <person name="Fulton L."/>
            <person name="Clifton S."/>
            <person name="Fulton B."/>
            <person name="Xu J."/>
            <person name="Minx P."/>
            <person name="Pepin K.H."/>
            <person name="Johnson M."/>
            <person name="Bhonagiri V."/>
            <person name="Nash W.E."/>
            <person name="Mardis E.R."/>
            <person name="Wilson R.K."/>
        </authorList>
    </citation>
    <scope>NUCLEOTIDE SEQUENCE [LARGE SCALE GENOMIC DNA]</scope>
    <source>
        <strain evidence="1 2">DSM 15981</strain>
    </source>
</reference>
<sequence>MELLHWGPLAQVITKGGTTVNQEIMPAYAAYQKAIDLTLYHAFAELVVQTSQDDKARMHYRQIAAAQIWQQDVDVSVYFEQYSLRYPGEVLERFEEKLGTDIRIVRALALALAVTR</sequence>
<comment type="caution">
    <text evidence="1">The sequence shown here is derived from an EMBL/GenBank/DDBJ whole genome shotgun (WGS) entry which is preliminary data.</text>
</comment>
<reference evidence="1 2" key="2">
    <citation type="submission" date="2009-02" db="EMBL/GenBank/DDBJ databases">
        <title>Draft genome sequence of Clostridium asparagiforme (DSM 15981).</title>
        <authorList>
            <person name="Sudarsanam P."/>
            <person name="Ley R."/>
            <person name="Guruge J."/>
            <person name="Turnbaugh P.J."/>
            <person name="Mahowald M."/>
            <person name="Liep D."/>
            <person name="Gordon J."/>
        </authorList>
    </citation>
    <scope>NUCLEOTIDE SEQUENCE [LARGE SCALE GENOMIC DNA]</scope>
    <source>
        <strain evidence="1 2">DSM 15981</strain>
    </source>
</reference>
<feature type="non-terminal residue" evidence="1">
    <location>
        <position position="116"/>
    </location>
</feature>
<name>C0D2Q9_9FIRM</name>
<protein>
    <submittedName>
        <fullName evidence="1">Uncharacterized protein</fullName>
    </submittedName>
</protein>
<dbReference type="HOGENOM" id="CLU_2113966_0_0_9"/>
<dbReference type="AlphaFoldDB" id="C0D2Q9"/>
<evidence type="ECO:0000313" key="1">
    <source>
        <dbReference type="EMBL" id="EEG54381.1"/>
    </source>
</evidence>
<dbReference type="Proteomes" id="UP000004756">
    <property type="component" value="Unassembled WGS sequence"/>
</dbReference>
<gene>
    <name evidence="1" type="ORF">CLOSTASPAR_03548</name>
</gene>
<accession>C0D2Q9</accession>